<name>A0ACB7TNA9_HYAAI</name>
<evidence type="ECO:0000313" key="1">
    <source>
        <dbReference type="EMBL" id="KAH6946329.1"/>
    </source>
</evidence>
<keyword evidence="2" id="KW-1185">Reference proteome</keyword>
<evidence type="ECO:0000313" key="2">
    <source>
        <dbReference type="Proteomes" id="UP000821845"/>
    </source>
</evidence>
<gene>
    <name evidence="1" type="ORF">HPB50_012858</name>
</gene>
<accession>A0ACB7TNA9</accession>
<proteinExistence type="predicted"/>
<dbReference type="EMBL" id="CM023481">
    <property type="protein sequence ID" value="KAH6946329.1"/>
    <property type="molecule type" value="Genomic_DNA"/>
</dbReference>
<protein>
    <submittedName>
        <fullName evidence="1">Uncharacterized protein</fullName>
    </submittedName>
</protein>
<comment type="caution">
    <text evidence="1">The sequence shown here is derived from an EMBL/GenBank/DDBJ whole genome shotgun (WGS) entry which is preliminary data.</text>
</comment>
<organism evidence="1 2">
    <name type="scientific">Hyalomma asiaticum</name>
    <name type="common">Tick</name>
    <dbReference type="NCBI Taxonomy" id="266040"/>
    <lineage>
        <taxon>Eukaryota</taxon>
        <taxon>Metazoa</taxon>
        <taxon>Ecdysozoa</taxon>
        <taxon>Arthropoda</taxon>
        <taxon>Chelicerata</taxon>
        <taxon>Arachnida</taxon>
        <taxon>Acari</taxon>
        <taxon>Parasitiformes</taxon>
        <taxon>Ixodida</taxon>
        <taxon>Ixodoidea</taxon>
        <taxon>Ixodidae</taxon>
        <taxon>Hyalomminae</taxon>
        <taxon>Hyalomma</taxon>
    </lineage>
</organism>
<reference evidence="1" key="1">
    <citation type="submission" date="2020-05" db="EMBL/GenBank/DDBJ databases">
        <title>Large-scale comparative analyses of tick genomes elucidate their genetic diversity and vector capacities.</title>
        <authorList>
            <person name="Jia N."/>
            <person name="Wang J."/>
            <person name="Shi W."/>
            <person name="Du L."/>
            <person name="Sun Y."/>
            <person name="Zhan W."/>
            <person name="Jiang J."/>
            <person name="Wang Q."/>
            <person name="Zhang B."/>
            <person name="Ji P."/>
            <person name="Sakyi L.B."/>
            <person name="Cui X."/>
            <person name="Yuan T."/>
            <person name="Jiang B."/>
            <person name="Yang W."/>
            <person name="Lam T.T.-Y."/>
            <person name="Chang Q."/>
            <person name="Ding S."/>
            <person name="Wang X."/>
            <person name="Zhu J."/>
            <person name="Ruan X."/>
            <person name="Zhao L."/>
            <person name="Wei J."/>
            <person name="Que T."/>
            <person name="Du C."/>
            <person name="Cheng J."/>
            <person name="Dai P."/>
            <person name="Han X."/>
            <person name="Huang E."/>
            <person name="Gao Y."/>
            <person name="Liu J."/>
            <person name="Shao H."/>
            <person name="Ye R."/>
            <person name="Li L."/>
            <person name="Wei W."/>
            <person name="Wang X."/>
            <person name="Wang C."/>
            <person name="Yang T."/>
            <person name="Huo Q."/>
            <person name="Li W."/>
            <person name="Guo W."/>
            <person name="Chen H."/>
            <person name="Zhou L."/>
            <person name="Ni X."/>
            <person name="Tian J."/>
            <person name="Zhou Y."/>
            <person name="Sheng Y."/>
            <person name="Liu T."/>
            <person name="Pan Y."/>
            <person name="Xia L."/>
            <person name="Li J."/>
            <person name="Zhao F."/>
            <person name="Cao W."/>
        </authorList>
    </citation>
    <scope>NUCLEOTIDE SEQUENCE</scope>
    <source>
        <strain evidence="1">Hyas-2018</strain>
    </source>
</reference>
<dbReference type="Proteomes" id="UP000821845">
    <property type="component" value="Chromosome 1"/>
</dbReference>
<sequence>MSTVGCATFVQSIIAFASSTCAGLHVKRKPTHSFALRWGCSKARAEVFQQARSQSACSDGGSSIGGDYSFLGAKVALKTTSAWHSAKLRTAAATAHLAAPGLLGGKEEEGGGGALRAATLAQAAPFAVGFVINRSPTTVGAVFGRADICLRYERPGRVTFATFQKSRIEALSLHKSGLEKSNIRERPPANARASAPDLRDLEKSGRHVTLTSADSSEDSRSPGDSARAVRSRARDVDGPSGQLRRPHARQYRYLEPLQRCRFCYFVARDRYAVAVARKFPNRTVERP</sequence>